<sequence length="348" mass="38145">MAKFHTLTIKEIKKETQNAVSIVFDIPTDLKAEFEFSAGHYITIKKELAGKELRRAYSICSAPTSGELRIAIKAVDNGTFSVFACTILKEGDTLDVSKPEGKFVLETAKTNKNNYLGIAAGSGITPVMAMIKATLIEESNSTFTLIYGNKTTADTIFKAEIDALLNKYPTQFNVQYVVSREEQENALFGRIDTGNINFVVKNKFKHILFDKAFLCGPEAMIATAKETLAENGINDIYFELFTAPIATENEPQDFNGTCEITVVVDDEETTFEMDAKTNILTAALKEGLDAPYSCQGGICSSCLAKVTEGKAVMEKNAILSEDEINEGLILTCQAHPTSQKLTIDFDDV</sequence>
<dbReference type="SUPFAM" id="SSF63380">
    <property type="entry name" value="Riboflavin synthase domain-like"/>
    <property type="match status" value="1"/>
</dbReference>
<dbReference type="InterPro" id="IPR050415">
    <property type="entry name" value="MRET"/>
</dbReference>
<dbReference type="Gene3D" id="3.40.50.80">
    <property type="entry name" value="Nucleotide-binding domain of ferredoxin-NADP reductase (FNR) module"/>
    <property type="match status" value="1"/>
</dbReference>
<dbReference type="InterPro" id="IPR006058">
    <property type="entry name" value="2Fe2S_fd_BS"/>
</dbReference>
<evidence type="ECO:0000313" key="11">
    <source>
        <dbReference type="EMBL" id="SNR40128.1"/>
    </source>
</evidence>
<dbReference type="PANTHER" id="PTHR47354">
    <property type="entry name" value="NADH OXIDOREDUCTASE HCR"/>
    <property type="match status" value="1"/>
</dbReference>
<dbReference type="InterPro" id="IPR001709">
    <property type="entry name" value="Flavoprot_Pyr_Nucl_cyt_Rdtase"/>
</dbReference>
<dbReference type="PANTHER" id="PTHR47354:SF8">
    <property type="entry name" value="1,2-PHENYLACETYL-COA EPOXIDASE, SUBUNIT E"/>
    <property type="match status" value="1"/>
</dbReference>
<dbReference type="AlphaFoldDB" id="A0A238W0W4"/>
<name>A0A238W0W4_9FLAO</name>
<dbReference type="PROSITE" id="PS00197">
    <property type="entry name" value="2FE2S_FER_1"/>
    <property type="match status" value="1"/>
</dbReference>
<dbReference type="OrthoDB" id="9789468at2"/>
<comment type="cofactor">
    <cofactor evidence="1">
        <name>FAD</name>
        <dbReference type="ChEBI" id="CHEBI:57692"/>
    </cofactor>
</comment>
<dbReference type="GO" id="GO:0050660">
    <property type="term" value="F:flavin adenine dinucleotide binding"/>
    <property type="evidence" value="ECO:0007669"/>
    <property type="project" value="TreeGrafter"/>
</dbReference>
<dbReference type="Pfam" id="PF00111">
    <property type="entry name" value="Fer2"/>
    <property type="match status" value="1"/>
</dbReference>
<evidence type="ECO:0000256" key="7">
    <source>
        <dbReference type="ARBA" id="ARBA00023004"/>
    </source>
</evidence>
<evidence type="ECO:0000256" key="8">
    <source>
        <dbReference type="ARBA" id="ARBA00023014"/>
    </source>
</evidence>
<accession>A0A238W0W4</accession>
<dbReference type="Pfam" id="PF00175">
    <property type="entry name" value="NAD_binding_1"/>
    <property type="match status" value="1"/>
</dbReference>
<dbReference type="Gene3D" id="3.10.20.30">
    <property type="match status" value="1"/>
</dbReference>
<keyword evidence="5" id="KW-0274">FAD</keyword>
<evidence type="ECO:0000256" key="3">
    <source>
        <dbReference type="ARBA" id="ARBA00022714"/>
    </source>
</evidence>
<dbReference type="SUPFAM" id="SSF54292">
    <property type="entry name" value="2Fe-2S ferredoxin-like"/>
    <property type="match status" value="1"/>
</dbReference>
<evidence type="ECO:0000313" key="12">
    <source>
        <dbReference type="Proteomes" id="UP000198384"/>
    </source>
</evidence>
<dbReference type="EMBL" id="FZNT01000002">
    <property type="protein sequence ID" value="SNR40128.1"/>
    <property type="molecule type" value="Genomic_DNA"/>
</dbReference>
<evidence type="ECO:0000256" key="6">
    <source>
        <dbReference type="ARBA" id="ARBA00023002"/>
    </source>
</evidence>
<evidence type="ECO:0000256" key="1">
    <source>
        <dbReference type="ARBA" id="ARBA00001974"/>
    </source>
</evidence>
<dbReference type="GO" id="GO:0046872">
    <property type="term" value="F:metal ion binding"/>
    <property type="evidence" value="ECO:0007669"/>
    <property type="project" value="UniProtKB-KW"/>
</dbReference>
<keyword evidence="12" id="KW-1185">Reference proteome</keyword>
<dbReference type="InterPro" id="IPR008333">
    <property type="entry name" value="Cbr1-like_FAD-bd_dom"/>
</dbReference>
<keyword evidence="8" id="KW-0411">Iron-sulfur</keyword>
<keyword evidence="7" id="KW-0408">Iron</keyword>
<dbReference type="PROSITE" id="PS51085">
    <property type="entry name" value="2FE2S_FER_2"/>
    <property type="match status" value="1"/>
</dbReference>
<proteinExistence type="predicted"/>
<dbReference type="InterPro" id="IPR017927">
    <property type="entry name" value="FAD-bd_FR_type"/>
</dbReference>
<evidence type="ECO:0000259" key="10">
    <source>
        <dbReference type="PROSITE" id="PS51384"/>
    </source>
</evidence>
<evidence type="ECO:0000256" key="2">
    <source>
        <dbReference type="ARBA" id="ARBA00022630"/>
    </source>
</evidence>
<keyword evidence="4" id="KW-0479">Metal-binding</keyword>
<evidence type="ECO:0000256" key="4">
    <source>
        <dbReference type="ARBA" id="ARBA00022723"/>
    </source>
</evidence>
<dbReference type="InterPro" id="IPR001433">
    <property type="entry name" value="OxRdtase_FAD/NAD-bd"/>
</dbReference>
<organism evidence="11 12">
    <name type="scientific">Lutibacter agarilyticus</name>
    <dbReference type="NCBI Taxonomy" id="1109740"/>
    <lineage>
        <taxon>Bacteria</taxon>
        <taxon>Pseudomonadati</taxon>
        <taxon>Bacteroidota</taxon>
        <taxon>Flavobacteriia</taxon>
        <taxon>Flavobacteriales</taxon>
        <taxon>Flavobacteriaceae</taxon>
        <taxon>Lutibacter</taxon>
    </lineage>
</organism>
<dbReference type="InterPro" id="IPR017938">
    <property type="entry name" value="Riboflavin_synthase-like_b-brl"/>
</dbReference>
<keyword evidence="2" id="KW-0285">Flavoprotein</keyword>
<dbReference type="InterPro" id="IPR001041">
    <property type="entry name" value="2Fe-2S_ferredoxin-type"/>
</dbReference>
<dbReference type="InterPro" id="IPR039261">
    <property type="entry name" value="FNR_nucleotide-bd"/>
</dbReference>
<dbReference type="GO" id="GO:0016491">
    <property type="term" value="F:oxidoreductase activity"/>
    <property type="evidence" value="ECO:0007669"/>
    <property type="project" value="UniProtKB-KW"/>
</dbReference>
<dbReference type="CDD" id="cd06214">
    <property type="entry name" value="PA_degradation_oxidoreductase_like"/>
    <property type="match status" value="1"/>
</dbReference>
<dbReference type="PRINTS" id="PR00371">
    <property type="entry name" value="FPNCR"/>
</dbReference>
<evidence type="ECO:0000259" key="9">
    <source>
        <dbReference type="PROSITE" id="PS51085"/>
    </source>
</evidence>
<dbReference type="RefSeq" id="WP_089380504.1">
    <property type="nucleotide sequence ID" value="NZ_FZNT01000002.1"/>
</dbReference>
<protein>
    <submittedName>
        <fullName evidence="11">Ring-1,2-phenylacetyl-CoA epoxidase subunit PaaE</fullName>
    </submittedName>
</protein>
<dbReference type="GO" id="GO:0051537">
    <property type="term" value="F:2 iron, 2 sulfur cluster binding"/>
    <property type="evidence" value="ECO:0007669"/>
    <property type="project" value="UniProtKB-KW"/>
</dbReference>
<reference evidence="11 12" key="1">
    <citation type="submission" date="2017-06" db="EMBL/GenBank/DDBJ databases">
        <authorList>
            <person name="Kim H.J."/>
            <person name="Triplett B.A."/>
        </authorList>
    </citation>
    <scope>NUCLEOTIDE SEQUENCE [LARGE SCALE GENOMIC DNA]</scope>
    <source>
        <strain evidence="11 12">DSM 29150</strain>
    </source>
</reference>
<dbReference type="InterPro" id="IPR036010">
    <property type="entry name" value="2Fe-2S_ferredoxin-like_sf"/>
</dbReference>
<feature type="domain" description="2Fe-2S ferredoxin-type" evidence="9">
    <location>
        <begin position="258"/>
        <end position="348"/>
    </location>
</feature>
<gene>
    <name evidence="11" type="ORF">SAMN06265371_102318</name>
</gene>
<dbReference type="SUPFAM" id="SSF52343">
    <property type="entry name" value="Ferredoxin reductase-like, C-terminal NADP-linked domain"/>
    <property type="match status" value="1"/>
</dbReference>
<dbReference type="Proteomes" id="UP000198384">
    <property type="component" value="Unassembled WGS sequence"/>
</dbReference>
<keyword evidence="3" id="KW-0001">2Fe-2S</keyword>
<evidence type="ECO:0000256" key="5">
    <source>
        <dbReference type="ARBA" id="ARBA00022827"/>
    </source>
</evidence>
<dbReference type="CDD" id="cd00207">
    <property type="entry name" value="fer2"/>
    <property type="match status" value="1"/>
</dbReference>
<keyword evidence="6" id="KW-0560">Oxidoreductase</keyword>
<dbReference type="PROSITE" id="PS51384">
    <property type="entry name" value="FAD_FR"/>
    <property type="match status" value="1"/>
</dbReference>
<feature type="domain" description="FAD-binding FR-type" evidence="10">
    <location>
        <begin position="2"/>
        <end position="106"/>
    </location>
</feature>
<dbReference type="Pfam" id="PF00970">
    <property type="entry name" value="FAD_binding_6"/>
    <property type="match status" value="1"/>
</dbReference>
<dbReference type="InterPro" id="IPR012675">
    <property type="entry name" value="Beta-grasp_dom_sf"/>
</dbReference>
<dbReference type="Gene3D" id="2.40.30.10">
    <property type="entry name" value="Translation factors"/>
    <property type="match status" value="1"/>
</dbReference>
<dbReference type="PRINTS" id="PR00406">
    <property type="entry name" value="CYTB5RDTASE"/>
</dbReference>